<accession>A0AAE1ATR6</accession>
<dbReference type="EMBL" id="JAWDGP010001184">
    <property type="protein sequence ID" value="KAK3793683.1"/>
    <property type="molecule type" value="Genomic_DNA"/>
</dbReference>
<name>A0AAE1ATR6_9GAST</name>
<reference evidence="1" key="1">
    <citation type="journal article" date="2023" name="G3 (Bethesda)">
        <title>A reference genome for the long-term kleptoplast-retaining sea slug Elysia crispata morphotype clarki.</title>
        <authorList>
            <person name="Eastman K.E."/>
            <person name="Pendleton A.L."/>
            <person name="Shaikh M.A."/>
            <person name="Suttiyut T."/>
            <person name="Ogas R."/>
            <person name="Tomko P."/>
            <person name="Gavelis G."/>
            <person name="Widhalm J.R."/>
            <person name="Wisecaver J.H."/>
        </authorList>
    </citation>
    <scope>NUCLEOTIDE SEQUENCE</scope>
    <source>
        <strain evidence="1">ECLA1</strain>
    </source>
</reference>
<organism evidence="1 2">
    <name type="scientific">Elysia crispata</name>
    <name type="common">lettuce slug</name>
    <dbReference type="NCBI Taxonomy" id="231223"/>
    <lineage>
        <taxon>Eukaryota</taxon>
        <taxon>Metazoa</taxon>
        <taxon>Spiralia</taxon>
        <taxon>Lophotrochozoa</taxon>
        <taxon>Mollusca</taxon>
        <taxon>Gastropoda</taxon>
        <taxon>Heterobranchia</taxon>
        <taxon>Euthyneura</taxon>
        <taxon>Panpulmonata</taxon>
        <taxon>Sacoglossa</taxon>
        <taxon>Placobranchoidea</taxon>
        <taxon>Plakobranchidae</taxon>
        <taxon>Elysia</taxon>
    </lineage>
</organism>
<sequence>MRQMRQEPQSKWSHEVVNRLGGSIATTKGSGRHVEYIADQCISKRLIEVVRKKNKGGVAIKPFQGKKSPLGVCQLPD</sequence>
<dbReference type="AlphaFoldDB" id="A0AAE1ATR6"/>
<evidence type="ECO:0000313" key="2">
    <source>
        <dbReference type="Proteomes" id="UP001283361"/>
    </source>
</evidence>
<keyword evidence="2" id="KW-1185">Reference proteome</keyword>
<gene>
    <name evidence="1" type="ORF">RRG08_065541</name>
</gene>
<evidence type="ECO:0000313" key="1">
    <source>
        <dbReference type="EMBL" id="KAK3793683.1"/>
    </source>
</evidence>
<proteinExistence type="predicted"/>
<protein>
    <submittedName>
        <fullName evidence="1">Uncharacterized protein</fullName>
    </submittedName>
</protein>
<comment type="caution">
    <text evidence="1">The sequence shown here is derived from an EMBL/GenBank/DDBJ whole genome shotgun (WGS) entry which is preliminary data.</text>
</comment>
<dbReference type="Proteomes" id="UP001283361">
    <property type="component" value="Unassembled WGS sequence"/>
</dbReference>